<organism evidence="2 3">
    <name type="scientific">Delftia deserti</name>
    <dbReference type="NCBI Taxonomy" id="1651218"/>
    <lineage>
        <taxon>Bacteria</taxon>
        <taxon>Pseudomonadati</taxon>
        <taxon>Pseudomonadota</taxon>
        <taxon>Betaproteobacteria</taxon>
        <taxon>Burkholderiales</taxon>
        <taxon>Comamonadaceae</taxon>
        <taxon>Delftia</taxon>
    </lineage>
</organism>
<feature type="region of interest" description="Disordered" evidence="1">
    <location>
        <begin position="66"/>
        <end position="85"/>
    </location>
</feature>
<accession>A0ABW5ENP5</accession>
<reference evidence="3" key="1">
    <citation type="journal article" date="2019" name="Int. J. Syst. Evol. Microbiol.">
        <title>The Global Catalogue of Microorganisms (GCM) 10K type strain sequencing project: providing services to taxonomists for standard genome sequencing and annotation.</title>
        <authorList>
            <consortium name="The Broad Institute Genomics Platform"/>
            <consortium name="The Broad Institute Genome Sequencing Center for Infectious Disease"/>
            <person name="Wu L."/>
            <person name="Ma J."/>
        </authorList>
    </citation>
    <scope>NUCLEOTIDE SEQUENCE [LARGE SCALE GENOMIC DNA]</scope>
    <source>
        <strain evidence="3">CCUG 62793</strain>
    </source>
</reference>
<dbReference type="EMBL" id="JBHUIG010000010">
    <property type="protein sequence ID" value="MFD2319231.1"/>
    <property type="molecule type" value="Genomic_DNA"/>
</dbReference>
<gene>
    <name evidence="2" type="ORF">ACFSPV_10965</name>
</gene>
<sequence length="85" mass="9255">MPPREEASLYYLISEYEVYRVQDCMRQIGLVVDLCCMSAPGQQLSDLGGLLSFLIAQQRALRGPLQTVQARKATPGPACDPDPGG</sequence>
<name>A0ABW5ENP5_9BURK</name>
<evidence type="ECO:0000313" key="3">
    <source>
        <dbReference type="Proteomes" id="UP001597287"/>
    </source>
</evidence>
<comment type="caution">
    <text evidence="2">The sequence shown here is derived from an EMBL/GenBank/DDBJ whole genome shotgun (WGS) entry which is preliminary data.</text>
</comment>
<proteinExistence type="predicted"/>
<dbReference type="RefSeq" id="WP_380108018.1">
    <property type="nucleotide sequence ID" value="NZ_JBHSIH010000001.1"/>
</dbReference>
<evidence type="ECO:0000256" key="1">
    <source>
        <dbReference type="SAM" id="MobiDB-lite"/>
    </source>
</evidence>
<keyword evidence="3" id="KW-1185">Reference proteome</keyword>
<dbReference type="Proteomes" id="UP001597287">
    <property type="component" value="Unassembled WGS sequence"/>
</dbReference>
<protein>
    <submittedName>
        <fullName evidence="2">Uncharacterized protein</fullName>
    </submittedName>
</protein>
<evidence type="ECO:0000313" key="2">
    <source>
        <dbReference type="EMBL" id="MFD2319231.1"/>
    </source>
</evidence>